<accession>A0AAD5WAU2</accession>
<dbReference type="CDD" id="cd06141">
    <property type="entry name" value="WRN_exo"/>
    <property type="match status" value="1"/>
</dbReference>
<dbReference type="GO" id="GO:0003676">
    <property type="term" value="F:nucleic acid binding"/>
    <property type="evidence" value="ECO:0007669"/>
    <property type="project" value="InterPro"/>
</dbReference>
<dbReference type="GO" id="GO:0008408">
    <property type="term" value="F:3'-5' exonuclease activity"/>
    <property type="evidence" value="ECO:0007669"/>
    <property type="project" value="InterPro"/>
</dbReference>
<gene>
    <name evidence="4" type="ORF">LUZ61_014108</name>
</gene>
<dbReference type="PANTHER" id="PTHR13620:SF105">
    <property type="entry name" value="OS01G0737700 PROTEIN"/>
    <property type="match status" value="1"/>
</dbReference>
<dbReference type="GO" id="GO:0006139">
    <property type="term" value="P:nucleobase-containing compound metabolic process"/>
    <property type="evidence" value="ECO:0007669"/>
    <property type="project" value="InterPro"/>
</dbReference>
<evidence type="ECO:0000259" key="3">
    <source>
        <dbReference type="Pfam" id="PF01612"/>
    </source>
</evidence>
<dbReference type="Gene3D" id="3.30.420.10">
    <property type="entry name" value="Ribonuclease H-like superfamily/Ribonuclease H"/>
    <property type="match status" value="1"/>
</dbReference>
<evidence type="ECO:0000313" key="4">
    <source>
        <dbReference type="EMBL" id="KAJ3684944.1"/>
    </source>
</evidence>
<keyword evidence="2" id="KW-0378">Hydrolase</keyword>
<dbReference type="GO" id="GO:0005634">
    <property type="term" value="C:nucleus"/>
    <property type="evidence" value="ECO:0007669"/>
    <property type="project" value="TreeGrafter"/>
</dbReference>
<dbReference type="GO" id="GO:0005737">
    <property type="term" value="C:cytoplasm"/>
    <property type="evidence" value="ECO:0007669"/>
    <property type="project" value="TreeGrafter"/>
</dbReference>
<dbReference type="SUPFAM" id="SSF53098">
    <property type="entry name" value="Ribonuclease H-like"/>
    <property type="match status" value="1"/>
</dbReference>
<evidence type="ECO:0000313" key="5">
    <source>
        <dbReference type="Proteomes" id="UP001210211"/>
    </source>
</evidence>
<keyword evidence="1" id="KW-0540">Nuclease</keyword>
<proteinExistence type="predicted"/>
<feature type="domain" description="3'-5' exonuclease" evidence="3">
    <location>
        <begin position="72"/>
        <end position="199"/>
    </location>
</feature>
<keyword evidence="5" id="KW-1185">Reference proteome</keyword>
<organism evidence="4 5">
    <name type="scientific">Rhynchospora tenuis</name>
    <dbReference type="NCBI Taxonomy" id="198213"/>
    <lineage>
        <taxon>Eukaryota</taxon>
        <taxon>Viridiplantae</taxon>
        <taxon>Streptophyta</taxon>
        <taxon>Embryophyta</taxon>
        <taxon>Tracheophyta</taxon>
        <taxon>Spermatophyta</taxon>
        <taxon>Magnoliopsida</taxon>
        <taxon>Liliopsida</taxon>
        <taxon>Poales</taxon>
        <taxon>Cyperaceae</taxon>
        <taxon>Cyperoideae</taxon>
        <taxon>Rhynchosporeae</taxon>
        <taxon>Rhynchospora</taxon>
    </lineage>
</organism>
<dbReference type="InterPro" id="IPR012337">
    <property type="entry name" value="RNaseH-like_sf"/>
</dbReference>
<comment type="caution">
    <text evidence="4">The sequence shown here is derived from an EMBL/GenBank/DDBJ whole genome shotgun (WGS) entry which is preliminary data.</text>
</comment>
<sequence>MGIYYNEDDSTYTVTIGDDVITATFTASGEVAADWVDDILYVHRWRLDRLIVGLDLKWCPREFRAIYGGNSVPLLQLCVGRRSLLFQLLSCDCIPDKLRNFLRDDRFRFVGVGIKKDAEKLELGYCIKIGKSVDLRELAAEQLERPEMSNWRLKNVVYEVMGVDIEKPKKVKVSSWVKRQLSHKQIMYAAIDVFVSFEVGRRFYAGEF</sequence>
<protein>
    <recommendedName>
        <fullName evidence="3">3'-5' exonuclease domain-containing protein</fullName>
    </recommendedName>
</protein>
<name>A0AAD5WAU2_9POAL</name>
<dbReference type="Pfam" id="PF01612">
    <property type="entry name" value="DNA_pol_A_exo1"/>
    <property type="match status" value="1"/>
</dbReference>
<dbReference type="PANTHER" id="PTHR13620">
    <property type="entry name" value="3-5 EXONUCLEASE"/>
    <property type="match status" value="1"/>
</dbReference>
<dbReference type="Proteomes" id="UP001210211">
    <property type="component" value="Unassembled WGS sequence"/>
</dbReference>
<evidence type="ECO:0000256" key="2">
    <source>
        <dbReference type="ARBA" id="ARBA00022801"/>
    </source>
</evidence>
<dbReference type="InterPro" id="IPR051132">
    <property type="entry name" value="3-5_Exonuclease_domain"/>
</dbReference>
<evidence type="ECO:0000256" key="1">
    <source>
        <dbReference type="ARBA" id="ARBA00022722"/>
    </source>
</evidence>
<dbReference type="EMBL" id="JAMRDG010000002">
    <property type="protein sequence ID" value="KAJ3684944.1"/>
    <property type="molecule type" value="Genomic_DNA"/>
</dbReference>
<dbReference type="FunFam" id="3.30.420.10:FF:000054">
    <property type="entry name" value="Werner Syndrome-like exonuclease"/>
    <property type="match status" value="1"/>
</dbReference>
<dbReference type="InterPro" id="IPR036397">
    <property type="entry name" value="RNaseH_sf"/>
</dbReference>
<dbReference type="InterPro" id="IPR002562">
    <property type="entry name" value="3'-5'_exonuclease_dom"/>
</dbReference>
<reference evidence="4 5" key="1">
    <citation type="journal article" date="2022" name="Cell">
        <title>Repeat-based holocentromeres influence genome architecture and karyotype evolution.</title>
        <authorList>
            <person name="Hofstatter P.G."/>
            <person name="Thangavel G."/>
            <person name="Lux T."/>
            <person name="Neumann P."/>
            <person name="Vondrak T."/>
            <person name="Novak P."/>
            <person name="Zhang M."/>
            <person name="Costa L."/>
            <person name="Castellani M."/>
            <person name="Scott A."/>
            <person name="Toegelov H."/>
            <person name="Fuchs J."/>
            <person name="Mata-Sucre Y."/>
            <person name="Dias Y."/>
            <person name="Vanzela A.L.L."/>
            <person name="Huettel B."/>
            <person name="Almeida C.C.S."/>
            <person name="Simkova H."/>
            <person name="Souza G."/>
            <person name="Pedrosa-Harand A."/>
            <person name="Macas J."/>
            <person name="Mayer K.F.X."/>
            <person name="Houben A."/>
            <person name="Marques A."/>
        </authorList>
    </citation>
    <scope>NUCLEOTIDE SEQUENCE [LARGE SCALE GENOMIC DNA]</scope>
    <source>
        <strain evidence="4">RhyTen1mFocal</strain>
    </source>
</reference>
<dbReference type="AlphaFoldDB" id="A0AAD5WAU2"/>